<proteinExistence type="predicted"/>
<dbReference type="EMBL" id="VSSQ01131680">
    <property type="protein sequence ID" value="MPN58672.1"/>
    <property type="molecule type" value="Genomic_DNA"/>
</dbReference>
<comment type="caution">
    <text evidence="1">The sequence shown here is derived from an EMBL/GenBank/DDBJ whole genome shotgun (WGS) entry which is preliminary data.</text>
</comment>
<reference evidence="1" key="1">
    <citation type="submission" date="2019-08" db="EMBL/GenBank/DDBJ databases">
        <authorList>
            <person name="Kucharzyk K."/>
            <person name="Murdoch R.W."/>
            <person name="Higgins S."/>
            <person name="Loffler F."/>
        </authorList>
    </citation>
    <scope>NUCLEOTIDE SEQUENCE</scope>
</reference>
<organism evidence="1">
    <name type="scientific">bioreactor metagenome</name>
    <dbReference type="NCBI Taxonomy" id="1076179"/>
    <lineage>
        <taxon>unclassified sequences</taxon>
        <taxon>metagenomes</taxon>
        <taxon>ecological metagenomes</taxon>
    </lineage>
</organism>
<dbReference type="AlphaFoldDB" id="A0A645J6C3"/>
<name>A0A645J6C3_9ZZZZ</name>
<accession>A0A645J6C3</accession>
<protein>
    <submittedName>
        <fullName evidence="1">Uncharacterized protein</fullName>
    </submittedName>
</protein>
<evidence type="ECO:0000313" key="1">
    <source>
        <dbReference type="EMBL" id="MPN58672.1"/>
    </source>
</evidence>
<sequence length="75" mass="8254">MKSLFLKVDINAEQFQFSGKNKRVHGISTESGHALRYDGINFTGTAVLNHCHKTRSLLSRGAADALVSIHTDKLT</sequence>
<gene>
    <name evidence="1" type="ORF">SDC9_206383</name>
</gene>